<reference evidence="12 13" key="1">
    <citation type="journal article" date="2017" name="PLoS Biol.">
        <title>The sea cucumber genome provides insights into morphological evolution and visceral regeneration.</title>
        <authorList>
            <person name="Zhang X."/>
            <person name="Sun L."/>
            <person name="Yuan J."/>
            <person name="Sun Y."/>
            <person name="Gao Y."/>
            <person name="Zhang L."/>
            <person name="Li S."/>
            <person name="Dai H."/>
            <person name="Hamel J.F."/>
            <person name="Liu C."/>
            <person name="Yu Y."/>
            <person name="Liu S."/>
            <person name="Lin W."/>
            <person name="Guo K."/>
            <person name="Jin S."/>
            <person name="Xu P."/>
            <person name="Storey K.B."/>
            <person name="Huan P."/>
            <person name="Zhang T."/>
            <person name="Zhou Y."/>
            <person name="Zhang J."/>
            <person name="Lin C."/>
            <person name="Li X."/>
            <person name="Xing L."/>
            <person name="Huo D."/>
            <person name="Sun M."/>
            <person name="Wang L."/>
            <person name="Mercier A."/>
            <person name="Li F."/>
            <person name="Yang H."/>
            <person name="Xiang J."/>
        </authorList>
    </citation>
    <scope>NUCLEOTIDE SEQUENCE [LARGE SCALE GENOMIC DNA]</scope>
    <source>
        <strain evidence="12">Shaxun</strain>
        <tissue evidence="12">Muscle</tissue>
    </source>
</reference>
<dbReference type="EC" id="3.1.-.-" evidence="10"/>
<evidence type="ECO:0000256" key="2">
    <source>
        <dbReference type="ARBA" id="ARBA00006931"/>
    </source>
</evidence>
<evidence type="ECO:0000259" key="11">
    <source>
        <dbReference type="Pfam" id="PF07819"/>
    </source>
</evidence>
<gene>
    <name evidence="12" type="ORF">BSL78_28697</name>
</gene>
<dbReference type="InterPro" id="IPR012908">
    <property type="entry name" value="PGAP1-ab_dom-like"/>
</dbReference>
<evidence type="ECO:0000313" key="13">
    <source>
        <dbReference type="Proteomes" id="UP000230750"/>
    </source>
</evidence>
<proteinExistence type="inferred from homology"/>
<evidence type="ECO:0000256" key="3">
    <source>
        <dbReference type="ARBA" id="ARBA00022448"/>
    </source>
</evidence>
<keyword evidence="8" id="KW-1133">Transmembrane helix</keyword>
<evidence type="ECO:0000256" key="7">
    <source>
        <dbReference type="ARBA" id="ARBA00022927"/>
    </source>
</evidence>
<dbReference type="AlphaFoldDB" id="A0A2G8JFF0"/>
<dbReference type="GO" id="GO:0015031">
    <property type="term" value="P:protein transport"/>
    <property type="evidence" value="ECO:0007669"/>
    <property type="project" value="UniProtKB-KW"/>
</dbReference>
<evidence type="ECO:0000256" key="1">
    <source>
        <dbReference type="ARBA" id="ARBA00004477"/>
    </source>
</evidence>
<evidence type="ECO:0000256" key="6">
    <source>
        <dbReference type="ARBA" id="ARBA00022824"/>
    </source>
</evidence>
<feature type="non-terminal residue" evidence="12">
    <location>
        <position position="1"/>
    </location>
</feature>
<dbReference type="STRING" id="307972.A0A2G8JFF0"/>
<dbReference type="InterPro" id="IPR039529">
    <property type="entry name" value="PGAP1/BST1"/>
</dbReference>
<evidence type="ECO:0000313" key="12">
    <source>
        <dbReference type="EMBL" id="PIK34477.1"/>
    </source>
</evidence>
<accession>A0A2G8JFF0</accession>
<dbReference type="GO" id="GO:0050185">
    <property type="term" value="F:phosphatidylinositol deacylase activity"/>
    <property type="evidence" value="ECO:0007669"/>
    <property type="project" value="TreeGrafter"/>
</dbReference>
<dbReference type="GO" id="GO:0006888">
    <property type="term" value="P:endoplasmic reticulum to Golgi vesicle-mediated transport"/>
    <property type="evidence" value="ECO:0007669"/>
    <property type="project" value="TreeGrafter"/>
</dbReference>
<evidence type="ECO:0000256" key="10">
    <source>
        <dbReference type="RuleBase" id="RU365011"/>
    </source>
</evidence>
<keyword evidence="3 10" id="KW-0813">Transport</keyword>
<name>A0A2G8JFF0_STIJA</name>
<dbReference type="Gene3D" id="3.40.50.1820">
    <property type="entry name" value="alpha/beta hydrolase"/>
    <property type="match status" value="1"/>
</dbReference>
<dbReference type="GO" id="GO:0005789">
    <property type="term" value="C:endoplasmic reticulum membrane"/>
    <property type="evidence" value="ECO:0007669"/>
    <property type="project" value="UniProtKB-SubCell"/>
</dbReference>
<dbReference type="InterPro" id="IPR029058">
    <property type="entry name" value="AB_hydrolase_fold"/>
</dbReference>
<evidence type="ECO:0000256" key="5">
    <source>
        <dbReference type="ARBA" id="ARBA00022801"/>
    </source>
</evidence>
<keyword evidence="9 10" id="KW-0472">Membrane</keyword>
<keyword evidence="5 10" id="KW-0378">Hydrolase</keyword>
<feature type="domain" description="GPI inositol-deacylase PGAP1-like alpha/beta" evidence="11">
    <location>
        <begin position="33"/>
        <end position="174"/>
    </location>
</feature>
<keyword evidence="4" id="KW-0812">Transmembrane</keyword>
<evidence type="ECO:0000256" key="9">
    <source>
        <dbReference type="ARBA" id="ARBA00023136"/>
    </source>
</evidence>
<dbReference type="EMBL" id="MRZV01002162">
    <property type="protein sequence ID" value="PIK34477.1"/>
    <property type="molecule type" value="Genomic_DNA"/>
</dbReference>
<protein>
    <recommendedName>
        <fullName evidence="10">GPI inositol-deacylase</fullName>
        <ecNumber evidence="10">3.1.-.-</ecNumber>
    </recommendedName>
</protein>
<comment type="similarity">
    <text evidence="2 10">Belongs to the GPI inositol-deacylase family.</text>
</comment>
<dbReference type="Proteomes" id="UP000230750">
    <property type="component" value="Unassembled WGS sequence"/>
</dbReference>
<comment type="caution">
    <text evidence="12">The sequence shown here is derived from an EMBL/GenBank/DDBJ whole genome shotgun (WGS) entry which is preliminary data.</text>
</comment>
<dbReference type="SUPFAM" id="SSF53474">
    <property type="entry name" value="alpha/beta-Hydrolases"/>
    <property type="match status" value="1"/>
</dbReference>
<dbReference type="GO" id="GO:0006505">
    <property type="term" value="P:GPI anchor metabolic process"/>
    <property type="evidence" value="ECO:0007669"/>
    <property type="project" value="TreeGrafter"/>
</dbReference>
<comment type="function">
    <text evidence="10">Involved in inositol deacylation of GPI-anchored proteins which plays important roles in the quality control and ER-associated degradation of GPI-anchored proteins.</text>
</comment>
<keyword evidence="6 10" id="KW-0256">Endoplasmic reticulum</keyword>
<dbReference type="Pfam" id="PF07819">
    <property type="entry name" value="PGAP1"/>
    <property type="match status" value="1"/>
</dbReference>
<evidence type="ECO:0000256" key="8">
    <source>
        <dbReference type="ARBA" id="ARBA00022989"/>
    </source>
</evidence>
<evidence type="ECO:0000256" key="4">
    <source>
        <dbReference type="ARBA" id="ARBA00022692"/>
    </source>
</evidence>
<dbReference type="PANTHER" id="PTHR15495:SF7">
    <property type="entry name" value="GPI INOSITOL-DEACYLASE"/>
    <property type="match status" value="1"/>
</dbReference>
<organism evidence="12 13">
    <name type="scientific">Stichopus japonicus</name>
    <name type="common">Sea cucumber</name>
    <dbReference type="NCBI Taxonomy" id="307972"/>
    <lineage>
        <taxon>Eukaryota</taxon>
        <taxon>Metazoa</taxon>
        <taxon>Echinodermata</taxon>
        <taxon>Eleutherozoa</taxon>
        <taxon>Echinozoa</taxon>
        <taxon>Holothuroidea</taxon>
        <taxon>Aspidochirotacea</taxon>
        <taxon>Aspidochirotida</taxon>
        <taxon>Stichopodidae</taxon>
        <taxon>Apostichopus</taxon>
    </lineage>
</organism>
<sequence length="199" mass="21959">PVPGLQERTENAFPRYSLYLYSEGAKKTSNFKLSGIPVLFIPGNAGSYKQVRSLGSVAITKAEESDYHFNYFSVDLNGEKNALYGGFLLEQTEFVHQCIRHILSFYSEAKNKPKSVVVVGHSMGGVIARGLFTLEGFDPSLVHTIITQATPHSPVIRIDPLLDEYYWTINNVSSSDGPSPCLSLDKFCVPLPAVHLSEC</sequence>
<dbReference type="OrthoDB" id="348976at2759"/>
<keyword evidence="7 10" id="KW-0653">Protein transport</keyword>
<comment type="subcellular location">
    <subcellularLocation>
        <location evidence="1">Endoplasmic reticulum membrane</location>
        <topology evidence="1">Multi-pass membrane protein</topology>
    </subcellularLocation>
</comment>
<dbReference type="PANTHER" id="PTHR15495">
    <property type="entry name" value="NEGATIVE REGULATOR OF VESICLE FORMATION-RELATED"/>
    <property type="match status" value="1"/>
</dbReference>
<keyword evidence="13" id="KW-1185">Reference proteome</keyword>